<dbReference type="SMART" id="SM00267">
    <property type="entry name" value="GGDEF"/>
    <property type="match status" value="1"/>
</dbReference>
<dbReference type="PROSITE" id="PS50887">
    <property type="entry name" value="GGDEF"/>
    <property type="match status" value="1"/>
</dbReference>
<keyword evidence="3" id="KW-0472">Membrane</keyword>
<dbReference type="PANTHER" id="PTHR45138:SF9">
    <property type="entry name" value="DIGUANYLATE CYCLASE DGCM-RELATED"/>
    <property type="match status" value="1"/>
</dbReference>
<evidence type="ECO:0000313" key="6">
    <source>
        <dbReference type="Proteomes" id="UP001595555"/>
    </source>
</evidence>
<dbReference type="InterPro" id="IPR000160">
    <property type="entry name" value="GGDEF_dom"/>
</dbReference>
<evidence type="ECO:0000259" key="4">
    <source>
        <dbReference type="PROSITE" id="PS50887"/>
    </source>
</evidence>
<dbReference type="NCBIfam" id="TIGR00254">
    <property type="entry name" value="GGDEF"/>
    <property type="match status" value="1"/>
</dbReference>
<name>A0ABV7FJX4_9GAMM</name>
<keyword evidence="5" id="KW-0548">Nucleotidyltransferase</keyword>
<dbReference type="Gene3D" id="3.30.70.270">
    <property type="match status" value="1"/>
</dbReference>
<gene>
    <name evidence="5" type="ORF">ACFODX_11570</name>
</gene>
<dbReference type="InterPro" id="IPR050469">
    <property type="entry name" value="Diguanylate_Cyclase"/>
</dbReference>
<dbReference type="Gene3D" id="3.30.450.20">
    <property type="entry name" value="PAS domain"/>
    <property type="match status" value="1"/>
</dbReference>
<dbReference type="EMBL" id="JBHRTF010000004">
    <property type="protein sequence ID" value="MFC3116199.1"/>
    <property type="molecule type" value="Genomic_DNA"/>
</dbReference>
<keyword evidence="6" id="KW-1185">Reference proteome</keyword>
<dbReference type="PANTHER" id="PTHR45138">
    <property type="entry name" value="REGULATORY COMPONENTS OF SENSORY TRANSDUCTION SYSTEM"/>
    <property type="match status" value="1"/>
</dbReference>
<keyword evidence="3" id="KW-1133">Transmembrane helix</keyword>
<comment type="caution">
    <text evidence="5">The sequence shown here is derived from an EMBL/GenBank/DDBJ whole genome shotgun (WGS) entry which is preliminary data.</text>
</comment>
<organism evidence="5 6">
    <name type="scientific">Cellvibrio fontiphilus</name>
    <dbReference type="NCBI Taxonomy" id="1815559"/>
    <lineage>
        <taxon>Bacteria</taxon>
        <taxon>Pseudomonadati</taxon>
        <taxon>Pseudomonadota</taxon>
        <taxon>Gammaproteobacteria</taxon>
        <taxon>Cellvibrionales</taxon>
        <taxon>Cellvibrionaceae</taxon>
        <taxon>Cellvibrio</taxon>
    </lineage>
</organism>
<sequence length="503" mass="56322">MKVMSQQHTLMVIGVLVVICIILCVATFYHHTNQLKTEVEQTFKSRYELIHQFVALQRDRVQVMNNLFLGRYRVGVEPGAGELNVRDYPDLGVWALEREGIAGSLTGAASLPLSAPVEREIHAALAMDAQITPALDLGQELAWLYYQSRNQFVYIAPPIAPEQFHFTPDIYTSGYWLEGGPEQNPGRRIILKGPYQDLAGKGWIVTFAQPVYIRDKFLGMVALDLNVYTLEKLTRVGAATGETMLISEHQRLIARESGFAPEVTLYPPLTPSLSPWDKGEQGDLWLSRWVVEGELWLVHRLTSTQLWQAAARESLGVWFVVTLVTILAIVSLRLQHSLAEVTRLTRVDPLTQALNRRGFFEAAETGIALAKRKGLSLAILMMDIDHFKKINDSYGHAQGDAVLKQLGAYLLKASRPFDVFCRWGGEEFIILIQLDHAADALNVAERIRAQAQRTRVPKDNSPITLSGGLVILGEEEPLEEAINRADELLYQSKQNGRNCITQG</sequence>
<dbReference type="CDD" id="cd01949">
    <property type="entry name" value="GGDEF"/>
    <property type="match status" value="1"/>
</dbReference>
<dbReference type="InterPro" id="IPR029787">
    <property type="entry name" value="Nucleotide_cyclase"/>
</dbReference>
<dbReference type="EC" id="2.7.7.65" evidence="1"/>
<dbReference type="InterPro" id="IPR043128">
    <property type="entry name" value="Rev_trsase/Diguanyl_cyclase"/>
</dbReference>
<dbReference type="GO" id="GO:0052621">
    <property type="term" value="F:diguanylate cyclase activity"/>
    <property type="evidence" value="ECO:0007669"/>
    <property type="project" value="UniProtKB-EC"/>
</dbReference>
<comment type="catalytic activity">
    <reaction evidence="2">
        <text>2 GTP = 3',3'-c-di-GMP + 2 diphosphate</text>
        <dbReference type="Rhea" id="RHEA:24898"/>
        <dbReference type="ChEBI" id="CHEBI:33019"/>
        <dbReference type="ChEBI" id="CHEBI:37565"/>
        <dbReference type="ChEBI" id="CHEBI:58805"/>
        <dbReference type="EC" id="2.7.7.65"/>
    </reaction>
</comment>
<feature type="domain" description="GGDEF" evidence="4">
    <location>
        <begin position="375"/>
        <end position="503"/>
    </location>
</feature>
<feature type="transmembrane region" description="Helical" evidence="3">
    <location>
        <begin position="315"/>
        <end position="334"/>
    </location>
</feature>
<evidence type="ECO:0000313" key="5">
    <source>
        <dbReference type="EMBL" id="MFC3116199.1"/>
    </source>
</evidence>
<dbReference type="SUPFAM" id="SSF55073">
    <property type="entry name" value="Nucleotide cyclase"/>
    <property type="match status" value="1"/>
</dbReference>
<dbReference type="Pfam" id="PF00990">
    <property type="entry name" value="GGDEF"/>
    <property type="match status" value="1"/>
</dbReference>
<proteinExistence type="predicted"/>
<accession>A0ABV7FJX4</accession>
<feature type="transmembrane region" description="Helical" evidence="3">
    <location>
        <begin position="9"/>
        <end position="29"/>
    </location>
</feature>
<evidence type="ECO:0000256" key="3">
    <source>
        <dbReference type="SAM" id="Phobius"/>
    </source>
</evidence>
<evidence type="ECO:0000256" key="2">
    <source>
        <dbReference type="ARBA" id="ARBA00034247"/>
    </source>
</evidence>
<dbReference type="RefSeq" id="WP_378119234.1">
    <property type="nucleotide sequence ID" value="NZ_JBHRTF010000004.1"/>
</dbReference>
<keyword evidence="5" id="KW-0808">Transferase</keyword>
<keyword evidence="3" id="KW-0812">Transmembrane</keyword>
<protein>
    <recommendedName>
        <fullName evidence="1">diguanylate cyclase</fullName>
        <ecNumber evidence="1">2.7.7.65</ecNumber>
    </recommendedName>
</protein>
<evidence type="ECO:0000256" key="1">
    <source>
        <dbReference type="ARBA" id="ARBA00012528"/>
    </source>
</evidence>
<reference evidence="6" key="1">
    <citation type="journal article" date="2019" name="Int. J. Syst. Evol. Microbiol.">
        <title>The Global Catalogue of Microorganisms (GCM) 10K type strain sequencing project: providing services to taxonomists for standard genome sequencing and annotation.</title>
        <authorList>
            <consortium name="The Broad Institute Genomics Platform"/>
            <consortium name="The Broad Institute Genome Sequencing Center for Infectious Disease"/>
            <person name="Wu L."/>
            <person name="Ma J."/>
        </authorList>
    </citation>
    <scope>NUCLEOTIDE SEQUENCE [LARGE SCALE GENOMIC DNA]</scope>
    <source>
        <strain evidence="6">KCTC 52237</strain>
    </source>
</reference>
<dbReference type="Proteomes" id="UP001595555">
    <property type="component" value="Unassembled WGS sequence"/>
</dbReference>